<protein>
    <submittedName>
        <fullName evidence="9">ABC transporter permease</fullName>
    </submittedName>
</protein>
<evidence type="ECO:0000256" key="2">
    <source>
        <dbReference type="ARBA" id="ARBA00022448"/>
    </source>
</evidence>
<keyword evidence="10" id="KW-1185">Reference proteome</keyword>
<dbReference type="GO" id="GO:0005886">
    <property type="term" value="C:plasma membrane"/>
    <property type="evidence" value="ECO:0007669"/>
    <property type="project" value="UniProtKB-SubCell"/>
</dbReference>
<dbReference type="Pfam" id="PF00528">
    <property type="entry name" value="BPD_transp_1"/>
    <property type="match status" value="1"/>
</dbReference>
<dbReference type="Gene3D" id="1.10.3720.10">
    <property type="entry name" value="MetI-like"/>
    <property type="match status" value="1"/>
</dbReference>
<evidence type="ECO:0000256" key="4">
    <source>
        <dbReference type="ARBA" id="ARBA00022692"/>
    </source>
</evidence>
<evidence type="ECO:0000256" key="5">
    <source>
        <dbReference type="ARBA" id="ARBA00022989"/>
    </source>
</evidence>
<keyword evidence="2 7" id="KW-0813">Transport</keyword>
<gene>
    <name evidence="9" type="ORF">KHA99_19790</name>
</gene>
<dbReference type="PROSITE" id="PS50928">
    <property type="entry name" value="ABC_TM1"/>
    <property type="match status" value="1"/>
</dbReference>
<keyword evidence="3" id="KW-1003">Cell membrane</keyword>
<feature type="transmembrane region" description="Helical" evidence="7">
    <location>
        <begin position="278"/>
        <end position="301"/>
    </location>
</feature>
<dbReference type="InterPro" id="IPR000515">
    <property type="entry name" value="MetI-like"/>
</dbReference>
<accession>A0A942YV52</accession>
<name>A0A942YV52_9BACI</name>
<comment type="caution">
    <text evidence="9">The sequence shown here is derived from an EMBL/GenBank/DDBJ whole genome shotgun (WGS) entry which is preliminary data.</text>
</comment>
<dbReference type="PANTHER" id="PTHR43163:SF6">
    <property type="entry name" value="DIPEPTIDE TRANSPORT SYSTEM PERMEASE PROTEIN DPPB-RELATED"/>
    <property type="match status" value="1"/>
</dbReference>
<dbReference type="Pfam" id="PF19300">
    <property type="entry name" value="BPD_transp_1_N"/>
    <property type="match status" value="1"/>
</dbReference>
<evidence type="ECO:0000256" key="7">
    <source>
        <dbReference type="RuleBase" id="RU363032"/>
    </source>
</evidence>
<comment type="similarity">
    <text evidence="7">Belongs to the binding-protein-dependent transport system permease family.</text>
</comment>
<keyword evidence="4 7" id="KW-0812">Transmembrane</keyword>
<feature type="transmembrane region" description="Helical" evidence="7">
    <location>
        <begin position="103"/>
        <end position="122"/>
    </location>
</feature>
<evidence type="ECO:0000313" key="10">
    <source>
        <dbReference type="Proteomes" id="UP000679749"/>
    </source>
</evidence>
<organism evidence="9 10">
    <name type="scientific">Neobacillus rhizophilus</name>
    <dbReference type="NCBI Taxonomy" id="2833579"/>
    <lineage>
        <taxon>Bacteria</taxon>
        <taxon>Bacillati</taxon>
        <taxon>Bacillota</taxon>
        <taxon>Bacilli</taxon>
        <taxon>Bacillales</taxon>
        <taxon>Bacillaceae</taxon>
        <taxon>Neobacillus</taxon>
    </lineage>
</organism>
<dbReference type="RefSeq" id="WP_213119214.1">
    <property type="nucleotide sequence ID" value="NZ_JAGYPF010000004.1"/>
</dbReference>
<feature type="transmembrane region" description="Helical" evidence="7">
    <location>
        <begin position="233"/>
        <end position="258"/>
    </location>
</feature>
<evidence type="ECO:0000256" key="6">
    <source>
        <dbReference type="ARBA" id="ARBA00023136"/>
    </source>
</evidence>
<feature type="transmembrane region" description="Helical" evidence="7">
    <location>
        <begin position="9"/>
        <end position="30"/>
    </location>
</feature>
<feature type="transmembrane region" description="Helical" evidence="7">
    <location>
        <begin position="175"/>
        <end position="194"/>
    </location>
</feature>
<dbReference type="SUPFAM" id="SSF161098">
    <property type="entry name" value="MetI-like"/>
    <property type="match status" value="1"/>
</dbReference>
<sequence length="311" mass="33906">MLKYSIRRILLTIPTIFITISVIFFVLRILPSDPASVILGDNATPEAIQALREKLGLNTSVWAQYLHFLQSMIQADFGNSIATGRSVSDQIISLLPYTLELTLASILIAVIIGVPIGIYSAIKRNSISDALVRLFALMGISMPAFFLGILLLLVFSLKIPIFPSMGAGENFVGNLYHLALPALSLGLIEAGIVMRITRSSMLDEVNRDYVRTAKAKGIPKKMVISKHILRNSLIPVVTVIGLNMTTLISGAVLTEAIFSRPGLGSLAVGAIETRDYPTLQACLVLFCILVIFVNLIVDLSYSILNPRIRPQ</sequence>
<evidence type="ECO:0000259" key="8">
    <source>
        <dbReference type="PROSITE" id="PS50928"/>
    </source>
</evidence>
<keyword evidence="5 7" id="KW-1133">Transmembrane helix</keyword>
<dbReference type="InterPro" id="IPR035906">
    <property type="entry name" value="MetI-like_sf"/>
</dbReference>
<evidence type="ECO:0000256" key="3">
    <source>
        <dbReference type="ARBA" id="ARBA00022475"/>
    </source>
</evidence>
<dbReference type="InterPro" id="IPR045621">
    <property type="entry name" value="BPD_transp_1_N"/>
</dbReference>
<proteinExistence type="inferred from homology"/>
<dbReference type="PANTHER" id="PTHR43163">
    <property type="entry name" value="DIPEPTIDE TRANSPORT SYSTEM PERMEASE PROTEIN DPPB-RELATED"/>
    <property type="match status" value="1"/>
</dbReference>
<dbReference type="EMBL" id="JAGYPF010000004">
    <property type="protein sequence ID" value="MBS4214693.1"/>
    <property type="molecule type" value="Genomic_DNA"/>
</dbReference>
<dbReference type="Proteomes" id="UP000679749">
    <property type="component" value="Unassembled WGS sequence"/>
</dbReference>
<feature type="transmembrane region" description="Helical" evidence="7">
    <location>
        <begin position="134"/>
        <end position="155"/>
    </location>
</feature>
<evidence type="ECO:0000256" key="1">
    <source>
        <dbReference type="ARBA" id="ARBA00004651"/>
    </source>
</evidence>
<feature type="domain" description="ABC transmembrane type-1" evidence="8">
    <location>
        <begin position="95"/>
        <end position="297"/>
    </location>
</feature>
<keyword evidence="6 7" id="KW-0472">Membrane</keyword>
<comment type="subcellular location">
    <subcellularLocation>
        <location evidence="1 7">Cell membrane</location>
        <topology evidence="1 7">Multi-pass membrane protein</topology>
    </subcellularLocation>
</comment>
<dbReference type="CDD" id="cd06261">
    <property type="entry name" value="TM_PBP2"/>
    <property type="match status" value="1"/>
</dbReference>
<reference evidence="9" key="1">
    <citation type="submission" date="2021-05" db="EMBL/GenBank/DDBJ databases">
        <title>Novel Bacillus species.</title>
        <authorList>
            <person name="Liu G."/>
        </authorList>
    </citation>
    <scope>NUCLEOTIDE SEQUENCE</scope>
    <source>
        <strain evidence="9">FJAT-49825</strain>
    </source>
</reference>
<evidence type="ECO:0000313" key="9">
    <source>
        <dbReference type="EMBL" id="MBS4214693.1"/>
    </source>
</evidence>
<dbReference type="AlphaFoldDB" id="A0A942YV52"/>
<dbReference type="GO" id="GO:0055085">
    <property type="term" value="P:transmembrane transport"/>
    <property type="evidence" value="ECO:0007669"/>
    <property type="project" value="InterPro"/>
</dbReference>